<proteinExistence type="predicted"/>
<reference evidence="2 3" key="1">
    <citation type="submission" date="2019-06" db="EMBL/GenBank/DDBJ databases">
        <title>Draft genomes of female and male turbot (Scophthalmus maximus).</title>
        <authorList>
            <person name="Xu H."/>
            <person name="Xu X.-W."/>
            <person name="Shao C."/>
            <person name="Chen S."/>
        </authorList>
    </citation>
    <scope>NUCLEOTIDE SEQUENCE [LARGE SCALE GENOMIC DNA]</scope>
    <source>
        <strain evidence="2">Ysfricsl-2016a</strain>
        <tissue evidence="2">Blood</tissue>
    </source>
</reference>
<evidence type="ECO:0000313" key="2">
    <source>
        <dbReference type="EMBL" id="KAF0037918.1"/>
    </source>
</evidence>
<dbReference type="EMBL" id="VEVO01000009">
    <property type="protein sequence ID" value="KAF0037918.1"/>
    <property type="molecule type" value="Genomic_DNA"/>
</dbReference>
<dbReference type="PANTHER" id="PTHR37984:SF5">
    <property type="entry name" value="PROTEIN NYNRIN-LIKE"/>
    <property type="match status" value="1"/>
</dbReference>
<protein>
    <recommendedName>
        <fullName evidence="4">Peptidase A2 domain-containing protein</fullName>
    </recommendedName>
</protein>
<name>A0A6A4T0T2_SCOMX</name>
<dbReference type="Proteomes" id="UP000438429">
    <property type="component" value="Unassembled WGS sequence"/>
</dbReference>
<dbReference type="SUPFAM" id="SSF56672">
    <property type="entry name" value="DNA/RNA polymerases"/>
    <property type="match status" value="1"/>
</dbReference>
<dbReference type="Gene3D" id="3.30.70.270">
    <property type="match status" value="1"/>
</dbReference>
<dbReference type="AlphaFoldDB" id="A0A6A4T0T2"/>
<evidence type="ECO:0000256" key="1">
    <source>
        <dbReference type="SAM" id="MobiDB-lite"/>
    </source>
</evidence>
<gene>
    <name evidence="2" type="ORF">F2P81_010792</name>
</gene>
<feature type="compositionally biased region" description="Polar residues" evidence="1">
    <location>
        <begin position="159"/>
        <end position="180"/>
    </location>
</feature>
<feature type="compositionally biased region" description="Pro residues" evidence="1">
    <location>
        <begin position="233"/>
        <end position="242"/>
    </location>
</feature>
<dbReference type="InterPro" id="IPR050951">
    <property type="entry name" value="Retrovirus_Pol_polyprotein"/>
</dbReference>
<organism evidence="2 3">
    <name type="scientific">Scophthalmus maximus</name>
    <name type="common">Turbot</name>
    <name type="synonym">Psetta maxima</name>
    <dbReference type="NCBI Taxonomy" id="52904"/>
    <lineage>
        <taxon>Eukaryota</taxon>
        <taxon>Metazoa</taxon>
        <taxon>Chordata</taxon>
        <taxon>Craniata</taxon>
        <taxon>Vertebrata</taxon>
        <taxon>Euteleostomi</taxon>
        <taxon>Actinopterygii</taxon>
        <taxon>Neopterygii</taxon>
        <taxon>Teleostei</taxon>
        <taxon>Neoteleostei</taxon>
        <taxon>Acanthomorphata</taxon>
        <taxon>Carangaria</taxon>
        <taxon>Pleuronectiformes</taxon>
        <taxon>Pleuronectoidei</taxon>
        <taxon>Scophthalmidae</taxon>
        <taxon>Scophthalmus</taxon>
    </lineage>
</organism>
<dbReference type="PANTHER" id="PTHR37984">
    <property type="entry name" value="PROTEIN CBG26694"/>
    <property type="match status" value="1"/>
</dbReference>
<comment type="caution">
    <text evidence="2">The sequence shown here is derived from an EMBL/GenBank/DDBJ whole genome shotgun (WGS) entry which is preliminary data.</text>
</comment>
<feature type="region of interest" description="Disordered" evidence="1">
    <location>
        <begin position="153"/>
        <end position="252"/>
    </location>
</feature>
<evidence type="ECO:0008006" key="4">
    <source>
        <dbReference type="Google" id="ProtNLM"/>
    </source>
</evidence>
<dbReference type="Gene3D" id="3.10.10.10">
    <property type="entry name" value="HIV Type 1 Reverse Transcriptase, subunit A, domain 1"/>
    <property type="match status" value="1"/>
</dbReference>
<sequence length="744" mass="83035">METLPPDTRERYHTLRKALREEYSPFTDEASATLGAFAIMQKKHESPRDYYRRLRNAYFQGRNAPGLEEDHAFKSLFLHNLHECLRYEVTMHCRTGGLTMQEIKEYAQLAWETHMRPSSGRESDARVLGIETTGNTDLALESNKVPCARMDVKVRPQGHQPNFQQNGERNQRGGNQTYHQGPSKPMTPDPTTFTPEGKIHLNGTKTTRTKPDSRGPLPMLMPFAEPDPGSDPSTPPASPQPPQGGDQDSMQSHESFLCSLKNTNTSLYSPRMVGGVHINCTASPEALLALWSEKAAISQDLYNDLYQHQSPPYFAQQTHRLPSAETPHTPLKAIGVCAVSIRIGRKQVVHFVSVVPRLHPPVFVGADLLVRLGVQLDTVNQVMWSQANTERYPLLSEPDDMLSGQTIPQACQVASEVNLTIPARTAGIPIRLIILKGQKIPGTQAFFQPLPRFGELRLSVCGTPLLELNNRSAHLLVQNLTYAPVLVTARQPLGLLIDSSFHDFELTVPVIGELPPSVARDDSLGDVLFTLPTRMISITRHKKLQSEAICSATLGTGSDMVIYALVAQPGDASSTSTEACSPAEQPLSTFESEIDQQLAKTDVLSTQEQRDALRKLFHDFQHIFSKDSQDCGVTDLHTVRIPTDPNAQPTFVRQYRIPHAAYESIQEILDKLLQKQIIRECNSTYNSPIWPVLKPTGKWRLTIDYRPLNKQVPLFRWPMIHLDQELAKVKGACFFSTVDVANGF</sequence>
<evidence type="ECO:0000313" key="3">
    <source>
        <dbReference type="Proteomes" id="UP000438429"/>
    </source>
</evidence>
<accession>A0A6A4T0T2</accession>
<dbReference type="InterPro" id="IPR043128">
    <property type="entry name" value="Rev_trsase/Diguanyl_cyclase"/>
</dbReference>
<dbReference type="InterPro" id="IPR043502">
    <property type="entry name" value="DNA/RNA_pol_sf"/>
</dbReference>